<protein>
    <recommendedName>
        <fullName evidence="5">Glucokinase</fullName>
    </recommendedName>
</protein>
<sequence length="318" mass="32263">MTSNLALGVDVGGTKIAFGLVRPDGTTRAVEVHAVIGRGDAVVDQLVAIARTSLDLHEISHLGICVPGPVDTAAGAVLSAVNLGWRDLPLADRLRTALGCEVRLSNDGHAAAWAEHRFGAGRGRDTTAVTVGTGIGGGTVVGGSSPRDSAANGATCRSSSAALRVRRDRVLGAVRERPGTGRRSTPALDSRATSGEQVLAAAECGDRRAAEVVATVSGHLAHGLTILGACLDPAEVVLGGGLGCDPRLVKHVRHALAEFGTHVIRAQVAVTPAELGARAGLVGAADLARGQAVSCGSRPRQSRPSPVTLGRTDSQDTA</sequence>
<dbReference type="KEGG" id="led:BBK82_37215"/>
<dbReference type="Gene3D" id="3.30.420.40">
    <property type="match status" value="2"/>
</dbReference>
<dbReference type="STRING" id="1586287.BBK82_37215"/>
<evidence type="ECO:0008006" key="5">
    <source>
        <dbReference type="Google" id="ProtNLM"/>
    </source>
</evidence>
<dbReference type="PANTHER" id="PTHR18964:SF149">
    <property type="entry name" value="BIFUNCTIONAL UDP-N-ACETYLGLUCOSAMINE 2-EPIMERASE_N-ACETYLMANNOSAMINE KINASE"/>
    <property type="match status" value="1"/>
</dbReference>
<organism evidence="3 4">
    <name type="scientific">Lentzea guizhouensis</name>
    <dbReference type="NCBI Taxonomy" id="1586287"/>
    <lineage>
        <taxon>Bacteria</taxon>
        <taxon>Bacillati</taxon>
        <taxon>Actinomycetota</taxon>
        <taxon>Actinomycetes</taxon>
        <taxon>Pseudonocardiales</taxon>
        <taxon>Pseudonocardiaceae</taxon>
        <taxon>Lentzea</taxon>
    </lineage>
</organism>
<dbReference type="SUPFAM" id="SSF53067">
    <property type="entry name" value="Actin-like ATPase domain"/>
    <property type="match status" value="1"/>
</dbReference>
<comment type="similarity">
    <text evidence="1">Belongs to the ROK (NagC/XylR) family.</text>
</comment>
<accession>A0A1B2HSV0</accession>
<dbReference type="InterPro" id="IPR043129">
    <property type="entry name" value="ATPase_NBD"/>
</dbReference>
<evidence type="ECO:0000313" key="4">
    <source>
        <dbReference type="Proteomes" id="UP000093053"/>
    </source>
</evidence>
<name>A0A1B2HSV0_9PSEU</name>
<evidence type="ECO:0000256" key="2">
    <source>
        <dbReference type="SAM" id="MobiDB-lite"/>
    </source>
</evidence>
<keyword evidence="4" id="KW-1185">Reference proteome</keyword>
<evidence type="ECO:0000313" key="3">
    <source>
        <dbReference type="EMBL" id="ANZ40797.1"/>
    </source>
</evidence>
<feature type="region of interest" description="Disordered" evidence="2">
    <location>
        <begin position="293"/>
        <end position="318"/>
    </location>
</feature>
<gene>
    <name evidence="3" type="ORF">BBK82_37215</name>
</gene>
<proteinExistence type="inferred from homology"/>
<dbReference type="PANTHER" id="PTHR18964">
    <property type="entry name" value="ROK (REPRESSOR, ORF, KINASE) FAMILY"/>
    <property type="match status" value="1"/>
</dbReference>
<dbReference type="EMBL" id="CP016793">
    <property type="protein sequence ID" value="ANZ40797.1"/>
    <property type="molecule type" value="Genomic_DNA"/>
</dbReference>
<dbReference type="Pfam" id="PF00480">
    <property type="entry name" value="ROK"/>
    <property type="match status" value="2"/>
</dbReference>
<evidence type="ECO:0000256" key="1">
    <source>
        <dbReference type="ARBA" id="ARBA00006479"/>
    </source>
</evidence>
<dbReference type="OrthoDB" id="9810372at2"/>
<reference evidence="3 4" key="1">
    <citation type="submission" date="2016-07" db="EMBL/GenBank/DDBJ databases">
        <title>Complete genome sequence of the Lentzea guizhouensis DHS C013.</title>
        <authorList>
            <person name="Cao C."/>
        </authorList>
    </citation>
    <scope>NUCLEOTIDE SEQUENCE [LARGE SCALE GENOMIC DNA]</scope>
    <source>
        <strain evidence="3 4">DHS C013</strain>
    </source>
</reference>
<dbReference type="AlphaFoldDB" id="A0A1B2HSV0"/>
<dbReference type="InterPro" id="IPR000600">
    <property type="entry name" value="ROK"/>
</dbReference>
<dbReference type="Proteomes" id="UP000093053">
    <property type="component" value="Chromosome"/>
</dbReference>